<evidence type="ECO:0000313" key="2">
    <source>
        <dbReference type="Proteomes" id="UP000024635"/>
    </source>
</evidence>
<comment type="caution">
    <text evidence="1">The sequence shown here is derived from an EMBL/GenBank/DDBJ whole genome shotgun (WGS) entry which is preliminary data.</text>
</comment>
<organism evidence="1 2">
    <name type="scientific">Ancylostoma ceylanicum</name>
    <dbReference type="NCBI Taxonomy" id="53326"/>
    <lineage>
        <taxon>Eukaryota</taxon>
        <taxon>Metazoa</taxon>
        <taxon>Ecdysozoa</taxon>
        <taxon>Nematoda</taxon>
        <taxon>Chromadorea</taxon>
        <taxon>Rhabditida</taxon>
        <taxon>Rhabditina</taxon>
        <taxon>Rhabditomorpha</taxon>
        <taxon>Strongyloidea</taxon>
        <taxon>Ancylostomatidae</taxon>
        <taxon>Ancylostomatinae</taxon>
        <taxon>Ancylostoma</taxon>
    </lineage>
</organism>
<dbReference type="AlphaFoldDB" id="A0A016WKS5"/>
<dbReference type="Proteomes" id="UP000024635">
    <property type="component" value="Unassembled WGS sequence"/>
</dbReference>
<accession>A0A016WKS5</accession>
<name>A0A016WKS5_9BILA</name>
<sequence length="132" mass="14892">MTQIKDDILKAIPSKLSPSQLAEFTSSKKELDNCLKPLGSSVDKVIDKASTPLSAYLNNDYTKLKKFAADTTKKTGKKCNATLEEMYKQACPLLKEDYVRKGVQAVKPKLTAQEWKCLQDKGAKLFRWNRYA</sequence>
<gene>
    <name evidence="1" type="primary">Acey_s0638.g980</name>
    <name evidence="1" type="ORF">Y032_0638g980</name>
</gene>
<reference evidence="2" key="1">
    <citation type="journal article" date="2015" name="Nat. Genet.">
        <title>The genome and transcriptome of the zoonotic hookworm Ancylostoma ceylanicum identify infection-specific gene families.</title>
        <authorList>
            <person name="Schwarz E.M."/>
            <person name="Hu Y."/>
            <person name="Antoshechkin I."/>
            <person name="Miller M.M."/>
            <person name="Sternberg P.W."/>
            <person name="Aroian R.V."/>
        </authorList>
    </citation>
    <scope>NUCLEOTIDE SEQUENCE</scope>
    <source>
        <strain evidence="2">HY135</strain>
    </source>
</reference>
<proteinExistence type="predicted"/>
<protein>
    <submittedName>
        <fullName evidence="1">Uncharacterized protein</fullName>
    </submittedName>
</protein>
<keyword evidence="2" id="KW-1185">Reference proteome</keyword>
<dbReference type="OrthoDB" id="5895551at2759"/>
<evidence type="ECO:0000313" key="1">
    <source>
        <dbReference type="EMBL" id="EYC39877.1"/>
    </source>
</evidence>
<dbReference type="EMBL" id="JARK01000238">
    <property type="protein sequence ID" value="EYC39877.1"/>
    <property type="molecule type" value="Genomic_DNA"/>
</dbReference>